<dbReference type="AlphaFoldDB" id="A0A9N9HYZ3"/>
<evidence type="ECO:0000313" key="1">
    <source>
        <dbReference type="EMBL" id="CAG8712627.1"/>
    </source>
</evidence>
<reference evidence="1" key="1">
    <citation type="submission" date="2021-06" db="EMBL/GenBank/DDBJ databases">
        <authorList>
            <person name="Kallberg Y."/>
            <person name="Tangrot J."/>
            <person name="Rosling A."/>
        </authorList>
    </citation>
    <scope>NUCLEOTIDE SEQUENCE</scope>
    <source>
        <strain evidence="1">MA453B</strain>
    </source>
</reference>
<proteinExistence type="predicted"/>
<gene>
    <name evidence="1" type="ORF">DERYTH_LOCUS13703</name>
</gene>
<dbReference type="EMBL" id="CAJVPY010009818">
    <property type="protein sequence ID" value="CAG8712627.1"/>
    <property type="molecule type" value="Genomic_DNA"/>
</dbReference>
<sequence>MLFHPLIYGLQNISDLQKQQHIQIMTTLLNNHNFDSSSTKVHLQNFQNKFTQIKDAIRDIESPTLSLKTPNPYFWQKATPKKNKWVITADKLIGKITFYTQGTICIRHWVLDQTGHVKPCPNSKSRKWHVNRSLLETKPLLISRPNQQYQYISARHLIIHHFTQAFTDIDEKLWETFVNLPSKIELEAKILVKIWYNNKRVIPTATIYIDNKPIIAIQNKTWPTPQKVGLTALLILLILTPSESKIVLSTNSTFICDIRFDHYSEPLWLQQIKRQDYADYKIGIDTLINIKFFNVVLNSITPTTEHNPDPVLTEFILSKALTPIGVITSDTRTPRNIINAIELYNMIAKQIHELIWVPSRVAVYSSPVQNNNSTNNMVAQVNQNQEDE</sequence>
<dbReference type="Proteomes" id="UP000789405">
    <property type="component" value="Unassembled WGS sequence"/>
</dbReference>
<accession>A0A9N9HYZ3</accession>
<keyword evidence="2" id="KW-1185">Reference proteome</keyword>
<protein>
    <submittedName>
        <fullName evidence="1">16033_t:CDS:1</fullName>
    </submittedName>
</protein>
<organism evidence="1 2">
    <name type="scientific">Dentiscutata erythropus</name>
    <dbReference type="NCBI Taxonomy" id="1348616"/>
    <lineage>
        <taxon>Eukaryota</taxon>
        <taxon>Fungi</taxon>
        <taxon>Fungi incertae sedis</taxon>
        <taxon>Mucoromycota</taxon>
        <taxon>Glomeromycotina</taxon>
        <taxon>Glomeromycetes</taxon>
        <taxon>Diversisporales</taxon>
        <taxon>Gigasporaceae</taxon>
        <taxon>Dentiscutata</taxon>
    </lineage>
</organism>
<feature type="non-terminal residue" evidence="1">
    <location>
        <position position="388"/>
    </location>
</feature>
<evidence type="ECO:0000313" key="2">
    <source>
        <dbReference type="Proteomes" id="UP000789405"/>
    </source>
</evidence>
<comment type="caution">
    <text evidence="1">The sequence shown here is derived from an EMBL/GenBank/DDBJ whole genome shotgun (WGS) entry which is preliminary data.</text>
</comment>
<name>A0A9N9HYZ3_9GLOM</name>